<proteinExistence type="predicted"/>
<keyword evidence="2" id="KW-1185">Reference proteome</keyword>
<dbReference type="Proteomes" id="UP001159427">
    <property type="component" value="Unassembled WGS sequence"/>
</dbReference>
<evidence type="ECO:0000313" key="2">
    <source>
        <dbReference type="Proteomes" id="UP001159427"/>
    </source>
</evidence>
<gene>
    <name evidence="1" type="ORF">PEVE_00041950</name>
</gene>
<protein>
    <submittedName>
        <fullName evidence="1">Uncharacterized protein</fullName>
    </submittedName>
</protein>
<dbReference type="EMBL" id="CALNXI010000809">
    <property type="protein sequence ID" value="CAH3140981.1"/>
    <property type="molecule type" value="Genomic_DNA"/>
</dbReference>
<accession>A0ABN8PCH1</accession>
<sequence>MIRVYKRVVQAAADTVTAKIASTPIRFNVKEMPAKGLAEVRYVGVWSVRKVLNNRRKHAKDNSLSKLQLETSTKYPSTLAVTKEKQYRSRGLTHITDQAYEFHLDAEDQRITILNEEKVENLKETTTENATEAFNNNPTLLSKWLSCLPPDVIDSKKKIIQDMYKLVMRRYLMMGAGQYLRDFRLAHRQVDS</sequence>
<reference evidence="1 2" key="1">
    <citation type="submission" date="2022-05" db="EMBL/GenBank/DDBJ databases">
        <authorList>
            <consortium name="Genoscope - CEA"/>
            <person name="William W."/>
        </authorList>
    </citation>
    <scope>NUCLEOTIDE SEQUENCE [LARGE SCALE GENOMIC DNA]</scope>
</reference>
<name>A0ABN8PCH1_9CNID</name>
<evidence type="ECO:0000313" key="1">
    <source>
        <dbReference type="EMBL" id="CAH3140981.1"/>
    </source>
</evidence>
<organism evidence="1 2">
    <name type="scientific">Porites evermanni</name>
    <dbReference type="NCBI Taxonomy" id="104178"/>
    <lineage>
        <taxon>Eukaryota</taxon>
        <taxon>Metazoa</taxon>
        <taxon>Cnidaria</taxon>
        <taxon>Anthozoa</taxon>
        <taxon>Hexacorallia</taxon>
        <taxon>Scleractinia</taxon>
        <taxon>Fungiina</taxon>
        <taxon>Poritidae</taxon>
        <taxon>Porites</taxon>
    </lineage>
</organism>
<comment type="caution">
    <text evidence="1">The sequence shown here is derived from an EMBL/GenBank/DDBJ whole genome shotgun (WGS) entry which is preliminary data.</text>
</comment>